<name>A0AAX6FQJ2_IRIPA</name>
<accession>A0AAX6FQJ2</accession>
<dbReference type="AlphaFoldDB" id="A0AAX6FQJ2"/>
<gene>
    <name evidence="1" type="ORF">M6B38_132215</name>
</gene>
<sequence>MIDSSWSSHFLQSIYSWRLIVDHAYILVLQVSRNYITCMTTS</sequence>
<comment type="caution">
    <text evidence="1">The sequence shown here is derived from an EMBL/GenBank/DDBJ whole genome shotgun (WGS) entry which is preliminary data.</text>
</comment>
<dbReference type="Proteomes" id="UP001140949">
    <property type="component" value="Unassembled WGS sequence"/>
</dbReference>
<keyword evidence="2" id="KW-1185">Reference proteome</keyword>
<reference evidence="1" key="2">
    <citation type="submission" date="2023-04" db="EMBL/GenBank/DDBJ databases">
        <authorList>
            <person name="Bruccoleri R.E."/>
            <person name="Oakeley E.J."/>
            <person name="Faust A.-M."/>
            <person name="Dessus-Babus S."/>
            <person name="Altorfer M."/>
            <person name="Burckhardt D."/>
            <person name="Oertli M."/>
            <person name="Naumann U."/>
            <person name="Petersen F."/>
            <person name="Wong J."/>
        </authorList>
    </citation>
    <scope>NUCLEOTIDE SEQUENCE</scope>
    <source>
        <strain evidence="1">GSM-AAB239-AS_SAM_17_03QT</strain>
        <tissue evidence="1">Leaf</tissue>
    </source>
</reference>
<organism evidence="1 2">
    <name type="scientific">Iris pallida</name>
    <name type="common">Sweet iris</name>
    <dbReference type="NCBI Taxonomy" id="29817"/>
    <lineage>
        <taxon>Eukaryota</taxon>
        <taxon>Viridiplantae</taxon>
        <taxon>Streptophyta</taxon>
        <taxon>Embryophyta</taxon>
        <taxon>Tracheophyta</taxon>
        <taxon>Spermatophyta</taxon>
        <taxon>Magnoliopsida</taxon>
        <taxon>Liliopsida</taxon>
        <taxon>Asparagales</taxon>
        <taxon>Iridaceae</taxon>
        <taxon>Iridoideae</taxon>
        <taxon>Irideae</taxon>
        <taxon>Iris</taxon>
    </lineage>
</organism>
<dbReference type="EMBL" id="JANAVB010027000">
    <property type="protein sequence ID" value="KAJ6818706.1"/>
    <property type="molecule type" value="Genomic_DNA"/>
</dbReference>
<evidence type="ECO:0000313" key="2">
    <source>
        <dbReference type="Proteomes" id="UP001140949"/>
    </source>
</evidence>
<reference evidence="1" key="1">
    <citation type="journal article" date="2023" name="GigaByte">
        <title>Genome assembly of the bearded iris, Iris pallida Lam.</title>
        <authorList>
            <person name="Bruccoleri R.E."/>
            <person name="Oakeley E.J."/>
            <person name="Faust A.M.E."/>
            <person name="Altorfer M."/>
            <person name="Dessus-Babus S."/>
            <person name="Burckhardt D."/>
            <person name="Oertli M."/>
            <person name="Naumann U."/>
            <person name="Petersen F."/>
            <person name="Wong J."/>
        </authorList>
    </citation>
    <scope>NUCLEOTIDE SEQUENCE</scope>
    <source>
        <strain evidence="1">GSM-AAB239-AS_SAM_17_03QT</strain>
    </source>
</reference>
<proteinExistence type="predicted"/>
<protein>
    <submittedName>
        <fullName evidence="1">Mannan synthase 11 isoform X1</fullName>
    </submittedName>
</protein>
<evidence type="ECO:0000313" key="1">
    <source>
        <dbReference type="EMBL" id="KAJ6818706.1"/>
    </source>
</evidence>